<gene>
    <name evidence="4" type="ORF">NX801_29730</name>
</gene>
<keyword evidence="5" id="KW-1185">Reference proteome</keyword>
<evidence type="ECO:0000256" key="2">
    <source>
        <dbReference type="SAM" id="MobiDB-lite"/>
    </source>
</evidence>
<evidence type="ECO:0000313" key="5">
    <source>
        <dbReference type="Proteomes" id="UP001431313"/>
    </source>
</evidence>
<keyword evidence="4" id="KW-0547">Nucleotide-binding</keyword>
<keyword evidence="1" id="KW-0808">Transferase</keyword>
<dbReference type="InterPro" id="IPR036890">
    <property type="entry name" value="HATPase_C_sf"/>
</dbReference>
<dbReference type="PANTHER" id="PTHR35526">
    <property type="entry name" value="ANTI-SIGMA-F FACTOR RSBW-RELATED"/>
    <property type="match status" value="1"/>
</dbReference>
<sequence length="124" mass="13448">MVVVDSPSCDSASARDVTARFLADHCPWADLAAVQLVVTELTANALRHTQGWWRLRLRAEPEGLMVELDDSSTKLPTERAPDFAGGGGFGWPMIQRLAGRVEVRPRPAGKTVCAMWPRPLPGAG</sequence>
<dbReference type="CDD" id="cd16936">
    <property type="entry name" value="HATPase_RsbW-like"/>
    <property type="match status" value="1"/>
</dbReference>
<dbReference type="Gene3D" id="3.30.565.10">
    <property type="entry name" value="Histidine kinase-like ATPase, C-terminal domain"/>
    <property type="match status" value="1"/>
</dbReference>
<feature type="domain" description="Histidine kinase/HSP90-like ATPase" evidence="3">
    <location>
        <begin position="12"/>
        <end position="116"/>
    </location>
</feature>
<dbReference type="RefSeq" id="WP_258791068.1">
    <property type="nucleotide sequence ID" value="NZ_JANUGQ010000043.1"/>
</dbReference>
<dbReference type="Pfam" id="PF13581">
    <property type="entry name" value="HATPase_c_2"/>
    <property type="match status" value="1"/>
</dbReference>
<keyword evidence="1" id="KW-0418">Kinase</keyword>
<dbReference type="EMBL" id="JANUGQ010000043">
    <property type="protein sequence ID" value="MCS0639746.1"/>
    <property type="molecule type" value="Genomic_DNA"/>
</dbReference>
<accession>A0ABT2CQM6</accession>
<feature type="region of interest" description="Disordered" evidence="2">
    <location>
        <begin position="68"/>
        <end position="87"/>
    </location>
</feature>
<protein>
    <submittedName>
        <fullName evidence="4">ATP-binding protein</fullName>
    </submittedName>
</protein>
<reference evidence="4" key="1">
    <citation type="submission" date="2022-08" db="EMBL/GenBank/DDBJ databases">
        <authorList>
            <person name="Somphong A."/>
            <person name="Phongsopitanun W."/>
        </authorList>
    </citation>
    <scope>NUCLEOTIDE SEQUENCE</scope>
    <source>
        <strain evidence="4">LP05-1</strain>
    </source>
</reference>
<keyword evidence="1" id="KW-0723">Serine/threonine-protein kinase</keyword>
<proteinExistence type="predicted"/>
<keyword evidence="4" id="KW-0067">ATP-binding</keyword>
<dbReference type="InterPro" id="IPR003594">
    <property type="entry name" value="HATPase_dom"/>
</dbReference>
<evidence type="ECO:0000259" key="3">
    <source>
        <dbReference type="Pfam" id="PF13581"/>
    </source>
</evidence>
<dbReference type="PANTHER" id="PTHR35526:SF3">
    <property type="entry name" value="ANTI-SIGMA-F FACTOR RSBW"/>
    <property type="match status" value="1"/>
</dbReference>
<name>A0ABT2CQM6_9ACTN</name>
<comment type="caution">
    <text evidence="4">The sequence shown here is derived from an EMBL/GenBank/DDBJ whole genome shotgun (WGS) entry which is preliminary data.</text>
</comment>
<organism evidence="4 5">
    <name type="scientific">Streptomyces pyxinae</name>
    <dbReference type="NCBI Taxonomy" id="2970734"/>
    <lineage>
        <taxon>Bacteria</taxon>
        <taxon>Bacillati</taxon>
        <taxon>Actinomycetota</taxon>
        <taxon>Actinomycetes</taxon>
        <taxon>Kitasatosporales</taxon>
        <taxon>Streptomycetaceae</taxon>
        <taxon>Streptomyces</taxon>
    </lineage>
</organism>
<dbReference type="InterPro" id="IPR050267">
    <property type="entry name" value="Anti-sigma-factor_SerPK"/>
</dbReference>
<dbReference type="SUPFAM" id="SSF55874">
    <property type="entry name" value="ATPase domain of HSP90 chaperone/DNA topoisomerase II/histidine kinase"/>
    <property type="match status" value="1"/>
</dbReference>
<dbReference type="Proteomes" id="UP001431313">
    <property type="component" value="Unassembled WGS sequence"/>
</dbReference>
<evidence type="ECO:0000313" key="4">
    <source>
        <dbReference type="EMBL" id="MCS0639746.1"/>
    </source>
</evidence>
<dbReference type="GO" id="GO:0005524">
    <property type="term" value="F:ATP binding"/>
    <property type="evidence" value="ECO:0007669"/>
    <property type="project" value="UniProtKB-KW"/>
</dbReference>
<evidence type="ECO:0000256" key="1">
    <source>
        <dbReference type="ARBA" id="ARBA00022527"/>
    </source>
</evidence>